<evidence type="ECO:0000256" key="5">
    <source>
        <dbReference type="ARBA" id="ARBA00023136"/>
    </source>
</evidence>
<feature type="compositionally biased region" description="Low complexity" evidence="6">
    <location>
        <begin position="127"/>
        <end position="167"/>
    </location>
</feature>
<reference evidence="8 9" key="1">
    <citation type="journal article" date="2012" name="Eukaryot. Cell">
        <title>Draft genome sequence of Wickerhamomyces ciferrii NRRL Y-1031 F-60-10.</title>
        <authorList>
            <person name="Schneider J."/>
            <person name="Andrea H."/>
            <person name="Blom J."/>
            <person name="Jaenicke S."/>
            <person name="Ruckert C."/>
            <person name="Schorsch C."/>
            <person name="Szczepanowski R."/>
            <person name="Farwick M."/>
            <person name="Goesmann A."/>
            <person name="Puhler A."/>
            <person name="Schaffer S."/>
            <person name="Tauch A."/>
            <person name="Kohler T."/>
            <person name="Brinkrolf K."/>
        </authorList>
    </citation>
    <scope>NUCLEOTIDE SEQUENCE [LARGE SCALE GENOMIC DNA]</scope>
    <source>
        <strain evidence="9">ATCC 14091 / BCRC 22168 / CBS 111 / JCM 3599 / NBRC 0793 / NRRL Y-1031 F-60-10</strain>
    </source>
</reference>
<keyword evidence="5 7" id="KW-0472">Membrane</keyword>
<evidence type="ECO:0000256" key="3">
    <source>
        <dbReference type="ARBA" id="ARBA00022692"/>
    </source>
</evidence>
<feature type="region of interest" description="Disordered" evidence="6">
    <location>
        <begin position="80"/>
        <end position="182"/>
    </location>
</feature>
<evidence type="ECO:0000313" key="8">
    <source>
        <dbReference type="EMBL" id="CCH45478.1"/>
    </source>
</evidence>
<gene>
    <name evidence="8" type="ORF">BN7_5060</name>
</gene>
<dbReference type="InParanoid" id="K0KWE8"/>
<dbReference type="GO" id="GO:0016020">
    <property type="term" value="C:membrane"/>
    <property type="evidence" value="ECO:0007669"/>
    <property type="project" value="UniProtKB-SubCell"/>
</dbReference>
<evidence type="ECO:0000256" key="4">
    <source>
        <dbReference type="ARBA" id="ARBA00022989"/>
    </source>
</evidence>
<dbReference type="HOGENOM" id="CLU_1483116_0_0_1"/>
<evidence type="ECO:0000256" key="7">
    <source>
        <dbReference type="SAM" id="Phobius"/>
    </source>
</evidence>
<organism evidence="8 9">
    <name type="scientific">Wickerhamomyces ciferrii (strain ATCC 14091 / BCRC 22168 / CBS 111 / JCM 3599 / NBRC 0793 / NRRL Y-1031 F-60-10)</name>
    <name type="common">Yeast</name>
    <name type="synonym">Pichia ciferrii</name>
    <dbReference type="NCBI Taxonomy" id="1206466"/>
    <lineage>
        <taxon>Eukaryota</taxon>
        <taxon>Fungi</taxon>
        <taxon>Dikarya</taxon>
        <taxon>Ascomycota</taxon>
        <taxon>Saccharomycotina</taxon>
        <taxon>Saccharomycetes</taxon>
        <taxon>Phaffomycetales</taxon>
        <taxon>Wickerhamomycetaceae</taxon>
        <taxon>Wickerhamomyces</taxon>
    </lineage>
</organism>
<dbReference type="Pfam" id="PF01679">
    <property type="entry name" value="Pmp3"/>
    <property type="match status" value="1"/>
</dbReference>
<proteinExistence type="inferred from homology"/>
<comment type="similarity">
    <text evidence="2">Belongs to the UPF0057 (PMP3) family.</text>
</comment>
<feature type="transmembrane region" description="Helical" evidence="7">
    <location>
        <begin position="36"/>
        <end position="61"/>
    </location>
</feature>
<dbReference type="STRING" id="1206466.K0KWE8"/>
<dbReference type="PANTHER" id="PTHR21659">
    <property type="entry name" value="HYDROPHOBIC PROTEIN RCI2 LOW TEMPERATURE AND SALT RESPONSIVE PROTEIN LTI6 -RELATED"/>
    <property type="match status" value="1"/>
</dbReference>
<keyword evidence="4 7" id="KW-1133">Transmembrane helix</keyword>
<evidence type="ECO:0000313" key="9">
    <source>
        <dbReference type="Proteomes" id="UP000009328"/>
    </source>
</evidence>
<feature type="compositionally biased region" description="Polar residues" evidence="6">
    <location>
        <begin position="171"/>
        <end position="182"/>
    </location>
</feature>
<sequence>MSHEHNSGGETEDVLLYILSFFIPPIPVLMREGCGFHLLLNIILTLLAGFPGIIHAVYIVYKTSYRKRSKRNAEYKHGGDYEAQHHQPQQQYHSQPQQQFNQAPASQSQGKYQQQQQHQQQQHHHYQAPSSQPQQQQQQHITPQQGQSSNIPVSNNAQQAPPNYNAAVQDSYPSDNKAQYKP</sequence>
<evidence type="ECO:0000256" key="1">
    <source>
        <dbReference type="ARBA" id="ARBA00004370"/>
    </source>
</evidence>
<comment type="subcellular location">
    <subcellularLocation>
        <location evidence="1">Membrane</location>
    </subcellularLocation>
</comment>
<dbReference type="Proteomes" id="UP000009328">
    <property type="component" value="Unassembled WGS sequence"/>
</dbReference>
<evidence type="ECO:0000256" key="6">
    <source>
        <dbReference type="SAM" id="MobiDB-lite"/>
    </source>
</evidence>
<name>K0KWE8_WICCF</name>
<dbReference type="EMBL" id="CAIF01000197">
    <property type="protein sequence ID" value="CCH45478.1"/>
    <property type="molecule type" value="Genomic_DNA"/>
</dbReference>
<feature type="compositionally biased region" description="Low complexity" evidence="6">
    <location>
        <begin position="86"/>
        <end position="120"/>
    </location>
</feature>
<comment type="caution">
    <text evidence="8">The sequence shown here is derived from an EMBL/GenBank/DDBJ whole genome shotgun (WGS) entry which is preliminary data.</text>
</comment>
<dbReference type="PANTHER" id="PTHR21659:SF42">
    <property type="entry name" value="UPF0057 MEMBRANE PROTEIN ZK632.10-RELATED"/>
    <property type="match status" value="1"/>
</dbReference>
<dbReference type="InterPro" id="IPR000612">
    <property type="entry name" value="PMP3"/>
</dbReference>
<protein>
    <submittedName>
        <fullName evidence="8">Phosphoprotein</fullName>
    </submittedName>
</protein>
<dbReference type="AlphaFoldDB" id="K0KWE8"/>
<dbReference type="eggNOG" id="KOG1773">
    <property type="taxonomic scope" value="Eukaryota"/>
</dbReference>
<accession>K0KWE8</accession>
<evidence type="ECO:0000256" key="2">
    <source>
        <dbReference type="ARBA" id="ARBA00009530"/>
    </source>
</evidence>
<keyword evidence="9" id="KW-1185">Reference proteome</keyword>
<keyword evidence="3 7" id="KW-0812">Transmembrane</keyword>